<keyword evidence="3" id="KW-0378">Hydrolase</keyword>
<dbReference type="EMBL" id="FXWH01000001">
    <property type="protein sequence ID" value="SMQ64398.1"/>
    <property type="molecule type" value="Genomic_DNA"/>
</dbReference>
<dbReference type="AlphaFoldDB" id="A0A1Y6EP18"/>
<dbReference type="Pfam" id="PF13180">
    <property type="entry name" value="PDZ_2"/>
    <property type="match status" value="1"/>
</dbReference>
<sequence length="603" mass="68547">MTGLNINRFLIAVVTIMLFLPAQAAVKSVTNGVSYYIDLTQNEHHLGQVEIEFPGTNEPYLDIQMPVWRTGLYNILNLPKAVRHFEAKSASGAALEASKIDKSTWRIRLQDDQPTQVSYQVYANELGRRSRHIDDTHAYLDASAVFMYADQWRQQPIQVELKVPADWRSVSGMNSTAAHTFVADNWDILVDSPIETGIHDAYSFTEQGRDYEVVFWGEGNYDAEQTVADLRKLVRTGDHIWSSYPFERYVFMIHATDGAGGATEHLNSTVIQRPRFSYASRKDYLSFMSTASHEFVHTWNVKAYRPDGLVPYEYQHENYTDLLWIAEGSTSYFQDHLLLKAEVMKLEEYLGNLAQRLDAHEQKPGTDTMSVAEASFNHWIAEGGPRAHNASVNIYSEGAVISMALDFALLQATDNKVSFRDVHNALYEKFDATETGFTSADVKTILAELTGQDWDNWWQEHVEQPHQVDAAALLKQVGLAIEPRDKQEAWVGWRTKTSESGVQLTRVDRHSPAWDAGFTEGDFVVAIDGQRVTADRLQEQLNEHQHKETVTVSYFRRDKLATKTLELASRPVDKMVIKPMAEPTRAQRAQFKAWLGFDHPHAK</sequence>
<dbReference type="SMART" id="SM00228">
    <property type="entry name" value="PDZ"/>
    <property type="match status" value="1"/>
</dbReference>
<accession>A0A1Y6EP18</accession>
<dbReference type="Pfam" id="PF05299">
    <property type="entry name" value="Peptidase_M61"/>
    <property type="match status" value="1"/>
</dbReference>
<dbReference type="GO" id="GO:0008237">
    <property type="term" value="F:metallopeptidase activity"/>
    <property type="evidence" value="ECO:0007669"/>
    <property type="project" value="UniProtKB-KW"/>
</dbReference>
<gene>
    <name evidence="3" type="ORF">SAMN06297229_1015</name>
</gene>
<dbReference type="SUPFAM" id="SSF50156">
    <property type="entry name" value="PDZ domain-like"/>
    <property type="match status" value="1"/>
</dbReference>
<evidence type="ECO:0000313" key="3">
    <source>
        <dbReference type="EMBL" id="SMQ64398.1"/>
    </source>
</evidence>
<feature type="chain" id="PRO_5010994494" evidence="1">
    <location>
        <begin position="25"/>
        <end position="603"/>
    </location>
</feature>
<dbReference type="SUPFAM" id="SSF55486">
    <property type="entry name" value="Metalloproteases ('zincins'), catalytic domain"/>
    <property type="match status" value="1"/>
</dbReference>
<keyword evidence="3" id="KW-0645">Protease</keyword>
<keyword evidence="3" id="KW-0482">Metalloprotease</keyword>
<dbReference type="Proteomes" id="UP000194450">
    <property type="component" value="Unassembled WGS sequence"/>
</dbReference>
<dbReference type="Gene3D" id="2.30.42.10">
    <property type="match status" value="1"/>
</dbReference>
<dbReference type="Gene3D" id="1.10.390.10">
    <property type="entry name" value="Neutral Protease Domain 2"/>
    <property type="match status" value="1"/>
</dbReference>
<dbReference type="InterPro" id="IPR040756">
    <property type="entry name" value="Peptidase_M61_N"/>
</dbReference>
<dbReference type="RefSeq" id="WP_234996261.1">
    <property type="nucleotide sequence ID" value="NZ_FXWH01000001.1"/>
</dbReference>
<dbReference type="InterPro" id="IPR027268">
    <property type="entry name" value="Peptidase_M4/M1_CTD_sf"/>
</dbReference>
<dbReference type="InterPro" id="IPR001478">
    <property type="entry name" value="PDZ"/>
</dbReference>
<dbReference type="InterPro" id="IPR036034">
    <property type="entry name" value="PDZ_sf"/>
</dbReference>
<dbReference type="PIRSF" id="PIRSF016493">
    <property type="entry name" value="Glycyl_aminpptds"/>
    <property type="match status" value="1"/>
</dbReference>
<evidence type="ECO:0000256" key="1">
    <source>
        <dbReference type="SAM" id="SignalP"/>
    </source>
</evidence>
<dbReference type="Gene3D" id="2.60.40.3650">
    <property type="match status" value="1"/>
</dbReference>
<feature type="signal peptide" evidence="1">
    <location>
        <begin position="1"/>
        <end position="24"/>
    </location>
</feature>
<dbReference type="InterPro" id="IPR024191">
    <property type="entry name" value="Peptidase_M61"/>
</dbReference>
<reference evidence="4" key="1">
    <citation type="submission" date="2017-04" db="EMBL/GenBank/DDBJ databases">
        <authorList>
            <person name="Varghese N."/>
            <person name="Submissions S."/>
        </authorList>
    </citation>
    <scope>NUCLEOTIDE SEQUENCE [LARGE SCALE GENOMIC DNA]</scope>
</reference>
<protein>
    <submittedName>
        <fullName evidence="3">Predicted metalloprotease, contains C-terminal PDZ domain</fullName>
    </submittedName>
</protein>
<evidence type="ECO:0000313" key="4">
    <source>
        <dbReference type="Proteomes" id="UP000194450"/>
    </source>
</evidence>
<dbReference type="InterPro" id="IPR007963">
    <property type="entry name" value="Peptidase_M61_catalytic"/>
</dbReference>
<evidence type="ECO:0000259" key="2">
    <source>
        <dbReference type="SMART" id="SM00228"/>
    </source>
</evidence>
<name>A0A1Y6EP18_9GAMM</name>
<dbReference type="GO" id="GO:0006508">
    <property type="term" value="P:proteolysis"/>
    <property type="evidence" value="ECO:0007669"/>
    <property type="project" value="UniProtKB-KW"/>
</dbReference>
<keyword evidence="4" id="KW-1185">Reference proteome</keyword>
<organism evidence="3 4">
    <name type="scientific">Pseudidiomarina planktonica</name>
    <dbReference type="NCBI Taxonomy" id="1323738"/>
    <lineage>
        <taxon>Bacteria</taxon>
        <taxon>Pseudomonadati</taxon>
        <taxon>Pseudomonadota</taxon>
        <taxon>Gammaproteobacteria</taxon>
        <taxon>Alteromonadales</taxon>
        <taxon>Idiomarinaceae</taxon>
        <taxon>Pseudidiomarina</taxon>
    </lineage>
</organism>
<feature type="domain" description="PDZ" evidence="2">
    <location>
        <begin position="475"/>
        <end position="558"/>
    </location>
</feature>
<proteinExistence type="predicted"/>
<keyword evidence="1" id="KW-0732">Signal</keyword>
<dbReference type="Pfam" id="PF17899">
    <property type="entry name" value="Peptidase_M61_N"/>
    <property type="match status" value="1"/>
</dbReference>